<accession>A0AAN8XIS6</accession>
<reference evidence="2 3" key="1">
    <citation type="submission" date="2023-11" db="EMBL/GenBank/DDBJ databases">
        <title>Halocaridina rubra genome assembly.</title>
        <authorList>
            <person name="Smith C."/>
        </authorList>
    </citation>
    <scope>NUCLEOTIDE SEQUENCE [LARGE SCALE GENOMIC DNA]</scope>
    <source>
        <strain evidence="2">EP-1</strain>
        <tissue evidence="2">Whole</tissue>
    </source>
</reference>
<dbReference type="Proteomes" id="UP001381693">
    <property type="component" value="Unassembled WGS sequence"/>
</dbReference>
<evidence type="ECO:0000313" key="2">
    <source>
        <dbReference type="EMBL" id="KAK7079084.1"/>
    </source>
</evidence>
<name>A0AAN8XIS6_HALRR</name>
<feature type="compositionally biased region" description="Basic and acidic residues" evidence="1">
    <location>
        <begin position="47"/>
        <end position="60"/>
    </location>
</feature>
<dbReference type="AlphaFoldDB" id="A0AAN8XIS6"/>
<feature type="region of interest" description="Disordered" evidence="1">
    <location>
        <begin position="37"/>
        <end position="61"/>
    </location>
</feature>
<evidence type="ECO:0000256" key="1">
    <source>
        <dbReference type="SAM" id="MobiDB-lite"/>
    </source>
</evidence>
<sequence length="117" mass="13365">MGVLECTFLCACAFVIITDRWQGRAELTLFLQSEERSRRLLRPSHRSRSEGPLGRDRDDDSLLMSEYKTQYAWVRRGGSARGPEATPLLEAEKTQSSGTTFEYVVSVFTMPVHYLDE</sequence>
<dbReference type="EMBL" id="JAXCGZ010007589">
    <property type="protein sequence ID" value="KAK7079084.1"/>
    <property type="molecule type" value="Genomic_DNA"/>
</dbReference>
<organism evidence="2 3">
    <name type="scientific">Halocaridina rubra</name>
    <name type="common">Hawaiian red shrimp</name>
    <dbReference type="NCBI Taxonomy" id="373956"/>
    <lineage>
        <taxon>Eukaryota</taxon>
        <taxon>Metazoa</taxon>
        <taxon>Ecdysozoa</taxon>
        <taxon>Arthropoda</taxon>
        <taxon>Crustacea</taxon>
        <taxon>Multicrustacea</taxon>
        <taxon>Malacostraca</taxon>
        <taxon>Eumalacostraca</taxon>
        <taxon>Eucarida</taxon>
        <taxon>Decapoda</taxon>
        <taxon>Pleocyemata</taxon>
        <taxon>Caridea</taxon>
        <taxon>Atyoidea</taxon>
        <taxon>Atyidae</taxon>
        <taxon>Halocaridina</taxon>
    </lineage>
</organism>
<evidence type="ECO:0000313" key="3">
    <source>
        <dbReference type="Proteomes" id="UP001381693"/>
    </source>
</evidence>
<comment type="caution">
    <text evidence="2">The sequence shown here is derived from an EMBL/GenBank/DDBJ whole genome shotgun (WGS) entry which is preliminary data.</text>
</comment>
<proteinExistence type="predicted"/>
<protein>
    <submittedName>
        <fullName evidence="2">Uncharacterized protein</fullName>
    </submittedName>
</protein>
<keyword evidence="3" id="KW-1185">Reference proteome</keyword>
<gene>
    <name evidence="2" type="ORF">SK128_021845</name>
</gene>